<accession>A0A1S4BSN3</accession>
<dbReference type="PaxDb" id="4097-A0A1S4BSN3"/>
<dbReference type="RefSeq" id="XP_016491900.1">
    <property type="nucleotide sequence ID" value="XM_016636414.1"/>
</dbReference>
<sequence length="195" mass="22468">MTEAKPPQVREADVEASVLHHKTFLQYRYELNQLEAKVKELAEKRGMYKLLSEQREGEVKCLRAELDATQKKHADLLEQLRAEMDEVKAVAEEWKVKMDRLASEKETAWKQLASVEAKLRSMKEKAETRSQKIKDLQSQLGSAIAARDTLSKELKLAKSAAKITRTDAEEMVAWYKALRGEFIRDIPYTSCRSLR</sequence>
<keyword evidence="1" id="KW-0175">Coiled coil</keyword>
<name>A0A1S4BSN3_TOBAC</name>
<dbReference type="Gene3D" id="1.10.287.950">
    <property type="entry name" value="Methyl-accepting chemotaxis protein"/>
    <property type="match status" value="1"/>
</dbReference>
<proteinExistence type="predicted"/>
<protein>
    <submittedName>
        <fullName evidence="2">Myosin-7B-like</fullName>
    </submittedName>
</protein>
<reference evidence="2" key="1">
    <citation type="submission" date="2025-08" db="UniProtKB">
        <authorList>
            <consortium name="RefSeq"/>
        </authorList>
    </citation>
    <scope>IDENTIFICATION</scope>
</reference>
<feature type="coiled-coil region" evidence="1">
    <location>
        <begin position="24"/>
        <end position="139"/>
    </location>
</feature>
<dbReference type="KEGG" id="nta:107811479"/>
<evidence type="ECO:0000256" key="1">
    <source>
        <dbReference type="SAM" id="Coils"/>
    </source>
</evidence>
<gene>
    <name evidence="2" type="primary">LOC107811479</name>
</gene>
<dbReference type="AlphaFoldDB" id="A0A1S4BSN3"/>
<dbReference type="OrthoDB" id="10255522at2759"/>
<evidence type="ECO:0000313" key="2">
    <source>
        <dbReference type="RefSeq" id="XP_016491900.1"/>
    </source>
</evidence>
<organism evidence="2">
    <name type="scientific">Nicotiana tabacum</name>
    <name type="common">Common tobacco</name>
    <dbReference type="NCBI Taxonomy" id="4097"/>
    <lineage>
        <taxon>Eukaryota</taxon>
        <taxon>Viridiplantae</taxon>
        <taxon>Streptophyta</taxon>
        <taxon>Embryophyta</taxon>
        <taxon>Tracheophyta</taxon>
        <taxon>Spermatophyta</taxon>
        <taxon>Magnoliopsida</taxon>
        <taxon>eudicotyledons</taxon>
        <taxon>Gunneridae</taxon>
        <taxon>Pentapetalae</taxon>
        <taxon>asterids</taxon>
        <taxon>lamiids</taxon>
        <taxon>Solanales</taxon>
        <taxon>Solanaceae</taxon>
        <taxon>Nicotianoideae</taxon>
        <taxon>Nicotianeae</taxon>
        <taxon>Nicotiana</taxon>
    </lineage>
</organism>